<evidence type="ECO:0000313" key="4">
    <source>
        <dbReference type="EMBL" id="MCH7321365.1"/>
    </source>
</evidence>
<dbReference type="Gene3D" id="3.40.630.30">
    <property type="match status" value="1"/>
</dbReference>
<name>A0ABS9UAK7_9BACL</name>
<sequence length="145" mass="16856">MEFKTFVAQDLGACTKSFIEVFNRAPWNDEWTTENATRYLQDFSRTPGFLGLLAMEQNELVGFIFGVRRMWWSGEEFFIHEMCVKSQKQHTGIGTALLNQLVNELKPFSIQNITLLTDRGIPAEAFYKKNGFEEIERIMFLSKDL</sequence>
<dbReference type="EMBL" id="JAKZFC010000001">
    <property type="protein sequence ID" value="MCH7321365.1"/>
    <property type="molecule type" value="Genomic_DNA"/>
</dbReference>
<organism evidence="4 5">
    <name type="scientific">Solibacillus palustris</name>
    <dbReference type="NCBI Taxonomy" id="2908203"/>
    <lineage>
        <taxon>Bacteria</taxon>
        <taxon>Bacillati</taxon>
        <taxon>Bacillota</taxon>
        <taxon>Bacilli</taxon>
        <taxon>Bacillales</taxon>
        <taxon>Caryophanaceae</taxon>
        <taxon>Solibacillus</taxon>
    </lineage>
</organism>
<accession>A0ABS9UAK7</accession>
<keyword evidence="5" id="KW-1185">Reference proteome</keyword>
<dbReference type="PROSITE" id="PS51186">
    <property type="entry name" value="GNAT"/>
    <property type="match status" value="1"/>
</dbReference>
<dbReference type="Proteomes" id="UP001316087">
    <property type="component" value="Unassembled WGS sequence"/>
</dbReference>
<dbReference type="InterPro" id="IPR016181">
    <property type="entry name" value="Acyl_CoA_acyltransferase"/>
</dbReference>
<dbReference type="PANTHER" id="PTHR43800:SF1">
    <property type="entry name" value="PEPTIDYL-LYSINE N-ACETYLTRANSFERASE YJAB"/>
    <property type="match status" value="1"/>
</dbReference>
<dbReference type="InterPro" id="IPR000182">
    <property type="entry name" value="GNAT_dom"/>
</dbReference>
<evidence type="ECO:0000256" key="2">
    <source>
        <dbReference type="ARBA" id="ARBA00023315"/>
    </source>
</evidence>
<feature type="domain" description="N-acetyltransferase" evidence="3">
    <location>
        <begin position="1"/>
        <end position="145"/>
    </location>
</feature>
<gene>
    <name evidence="4" type="ORF">LZ480_05615</name>
</gene>
<keyword evidence="2" id="KW-0012">Acyltransferase</keyword>
<evidence type="ECO:0000259" key="3">
    <source>
        <dbReference type="PROSITE" id="PS51186"/>
    </source>
</evidence>
<evidence type="ECO:0000313" key="5">
    <source>
        <dbReference type="Proteomes" id="UP001316087"/>
    </source>
</evidence>
<dbReference type="RefSeq" id="WP_241368394.1">
    <property type="nucleotide sequence ID" value="NZ_JAKZFC010000001.1"/>
</dbReference>
<dbReference type="SUPFAM" id="SSF55729">
    <property type="entry name" value="Acyl-CoA N-acyltransferases (Nat)"/>
    <property type="match status" value="1"/>
</dbReference>
<comment type="caution">
    <text evidence="4">The sequence shown here is derived from an EMBL/GenBank/DDBJ whole genome shotgun (WGS) entry which is preliminary data.</text>
</comment>
<evidence type="ECO:0000256" key="1">
    <source>
        <dbReference type="ARBA" id="ARBA00022679"/>
    </source>
</evidence>
<keyword evidence="1" id="KW-0808">Transferase</keyword>
<dbReference type="Pfam" id="PF00583">
    <property type="entry name" value="Acetyltransf_1"/>
    <property type="match status" value="1"/>
</dbReference>
<dbReference type="CDD" id="cd04301">
    <property type="entry name" value="NAT_SF"/>
    <property type="match status" value="1"/>
</dbReference>
<dbReference type="PANTHER" id="PTHR43800">
    <property type="entry name" value="PEPTIDYL-LYSINE N-ACETYLTRANSFERASE YJAB"/>
    <property type="match status" value="1"/>
</dbReference>
<reference evidence="4 5" key="1">
    <citation type="submission" date="2022-03" db="EMBL/GenBank/DDBJ databases">
        <authorList>
            <person name="Jo J.-H."/>
            <person name="Im W.-T."/>
        </authorList>
    </citation>
    <scope>NUCLEOTIDE SEQUENCE [LARGE SCALE GENOMIC DNA]</scope>
    <source>
        <strain evidence="4 5">MA9</strain>
    </source>
</reference>
<proteinExistence type="predicted"/>
<protein>
    <submittedName>
        <fullName evidence="4">GNAT family N-acetyltransferase</fullName>
    </submittedName>
</protein>